<feature type="active site" description="Nucleophile and sulfur donor" evidence="1">
    <location>
        <position position="181"/>
    </location>
</feature>
<dbReference type="NCBIfam" id="TIGR00268">
    <property type="entry name" value="ATP-dependent sacrificial sulfur transferase LarE"/>
    <property type="match status" value="1"/>
</dbReference>
<dbReference type="EMBL" id="QGDL01000014">
    <property type="protein sequence ID" value="PWJ23460.1"/>
    <property type="molecule type" value="Genomic_DNA"/>
</dbReference>
<dbReference type="SUPFAM" id="SSF52402">
    <property type="entry name" value="Adenine nucleotide alpha hydrolases-like"/>
    <property type="match status" value="1"/>
</dbReference>
<dbReference type="InterPro" id="IPR052188">
    <property type="entry name" value="Ni-pincer_cofactor_biosynth"/>
</dbReference>
<evidence type="ECO:0000259" key="2">
    <source>
        <dbReference type="Pfam" id="PF00733"/>
    </source>
</evidence>
<organism evidence="3 4">
    <name type="scientific">Faecalicatena orotica</name>
    <dbReference type="NCBI Taxonomy" id="1544"/>
    <lineage>
        <taxon>Bacteria</taxon>
        <taxon>Bacillati</taxon>
        <taxon>Bacillota</taxon>
        <taxon>Clostridia</taxon>
        <taxon>Lachnospirales</taxon>
        <taxon>Lachnospiraceae</taxon>
        <taxon>Faecalicatena</taxon>
    </lineage>
</organism>
<evidence type="ECO:0000313" key="4">
    <source>
        <dbReference type="Proteomes" id="UP000245845"/>
    </source>
</evidence>
<sequence length="277" mass="31112">MTEYSKKRKAFLNAMGEYTKHDVAVAFSGGADSSLILKAACEEAEAYGSRVYAVTMQTELHTMEDLKTAEKVAEETGAYHIVLRINELEEAGIEMNPVNRCYLCKRLLFSRLRERVCQLGIDMILEGTNADDLKAYRPGIKAVEELGIVSPLKDAGFTKQEVRQMAAEYGISVAERPAAPCMATRFPYGTRLTKEKMLAAATGEAYIKTLGFYNVRLRVQDELVRIEVDRDRLEQVLKYKKEITDYLKRLGYRYVTLDLDGFRSGSMDLELGGKGGI</sequence>
<keyword evidence="4" id="KW-1185">Reference proteome</keyword>
<dbReference type="GO" id="GO:0006529">
    <property type="term" value="P:asparagine biosynthetic process"/>
    <property type="evidence" value="ECO:0007669"/>
    <property type="project" value="InterPro"/>
</dbReference>
<dbReference type="InterPro" id="IPR001962">
    <property type="entry name" value="Asn_synthase"/>
</dbReference>
<dbReference type="GO" id="GO:0016783">
    <property type="term" value="F:sulfurtransferase activity"/>
    <property type="evidence" value="ECO:0007669"/>
    <property type="project" value="InterPro"/>
</dbReference>
<dbReference type="PANTHER" id="PTHR43169:SF2">
    <property type="entry name" value="NAD_GMP SYNTHASE DOMAIN-CONTAINING PROTEIN"/>
    <property type="match status" value="1"/>
</dbReference>
<dbReference type="Pfam" id="PF00733">
    <property type="entry name" value="Asn_synthase"/>
    <property type="match status" value="1"/>
</dbReference>
<dbReference type="CDD" id="cd01990">
    <property type="entry name" value="LarE-like"/>
    <property type="match status" value="1"/>
</dbReference>
<dbReference type="RefSeq" id="WP_109732981.1">
    <property type="nucleotide sequence ID" value="NZ_BAAACK010000015.1"/>
</dbReference>
<protein>
    <recommendedName>
        <fullName evidence="2">Asparagine synthetase domain-containing protein</fullName>
    </recommendedName>
</protein>
<evidence type="ECO:0000256" key="1">
    <source>
        <dbReference type="PIRSR" id="PIRSR006661-1"/>
    </source>
</evidence>
<accession>A0A2Y9BJM9</accession>
<proteinExistence type="predicted"/>
<dbReference type="AlphaFoldDB" id="A0A2Y9BJM9"/>
<evidence type="ECO:0000313" key="3">
    <source>
        <dbReference type="EMBL" id="PWJ23460.1"/>
    </source>
</evidence>
<dbReference type="OrthoDB" id="9776919at2"/>
<dbReference type="GO" id="GO:0004066">
    <property type="term" value="F:asparagine synthase (glutamine-hydrolyzing) activity"/>
    <property type="evidence" value="ECO:0007669"/>
    <property type="project" value="InterPro"/>
</dbReference>
<dbReference type="PIRSF" id="PIRSF006661">
    <property type="entry name" value="PP-lp_UCP006661"/>
    <property type="match status" value="1"/>
</dbReference>
<reference evidence="3 4" key="1">
    <citation type="submission" date="2018-05" db="EMBL/GenBank/DDBJ databases">
        <title>The Hungate 1000. A catalogue of reference genomes from the rumen microbiome.</title>
        <authorList>
            <person name="Kelly W."/>
        </authorList>
    </citation>
    <scope>NUCLEOTIDE SEQUENCE [LARGE SCALE GENOMIC DNA]</scope>
    <source>
        <strain evidence="3 4">NLAE-zl-C242</strain>
    </source>
</reference>
<dbReference type="InterPro" id="IPR005232">
    <property type="entry name" value="LarE"/>
</dbReference>
<dbReference type="PANTHER" id="PTHR43169">
    <property type="entry name" value="EXSB FAMILY PROTEIN"/>
    <property type="match status" value="1"/>
</dbReference>
<feature type="domain" description="Asparagine synthetase" evidence="2">
    <location>
        <begin position="22"/>
        <end position="88"/>
    </location>
</feature>
<dbReference type="InterPro" id="IPR014729">
    <property type="entry name" value="Rossmann-like_a/b/a_fold"/>
</dbReference>
<comment type="caution">
    <text evidence="3">The sequence shown here is derived from an EMBL/GenBank/DDBJ whole genome shotgun (WGS) entry which is preliminary data.</text>
</comment>
<dbReference type="Proteomes" id="UP000245845">
    <property type="component" value="Unassembled WGS sequence"/>
</dbReference>
<dbReference type="Gene3D" id="3.40.50.620">
    <property type="entry name" value="HUPs"/>
    <property type="match status" value="1"/>
</dbReference>
<gene>
    <name evidence="3" type="ORF">A8806_11486</name>
</gene>
<name>A0A2Y9BJM9_9FIRM</name>